<dbReference type="InterPro" id="IPR050659">
    <property type="entry name" value="Peptidase_M24B"/>
</dbReference>
<reference evidence="3" key="1">
    <citation type="submission" date="2014-11" db="EMBL/GenBank/DDBJ databases">
        <authorList>
            <person name="Otto D Thomas"/>
            <person name="Naeem Raeece"/>
        </authorList>
    </citation>
    <scope>NUCLEOTIDE SEQUENCE</scope>
</reference>
<gene>
    <name evidence="3" type="ORF">Cvel_11326</name>
</gene>
<dbReference type="PANTHER" id="PTHR46112:SF2">
    <property type="entry name" value="XAA-PRO AMINOPEPTIDASE P-RELATED"/>
    <property type="match status" value="1"/>
</dbReference>
<dbReference type="PANTHER" id="PTHR46112">
    <property type="entry name" value="AMINOPEPTIDASE"/>
    <property type="match status" value="1"/>
</dbReference>
<evidence type="ECO:0008006" key="4">
    <source>
        <dbReference type="Google" id="ProtNLM"/>
    </source>
</evidence>
<dbReference type="InterPro" id="IPR036005">
    <property type="entry name" value="Creatinase/aminopeptidase-like"/>
</dbReference>
<dbReference type="SUPFAM" id="SSF55920">
    <property type="entry name" value="Creatinase/aminopeptidase"/>
    <property type="match status" value="1"/>
</dbReference>
<dbReference type="InterPro" id="IPR029149">
    <property type="entry name" value="Creatin/AminoP/Spt16_N"/>
</dbReference>
<feature type="domain" description="Peptidase M24" evidence="1">
    <location>
        <begin position="238"/>
        <end position="446"/>
    </location>
</feature>
<dbReference type="Pfam" id="PF00557">
    <property type="entry name" value="Peptidase_M24"/>
    <property type="match status" value="1"/>
</dbReference>
<evidence type="ECO:0000259" key="2">
    <source>
        <dbReference type="Pfam" id="PF01321"/>
    </source>
</evidence>
<dbReference type="VEuPathDB" id="CryptoDB:Cvel_11326"/>
<dbReference type="Pfam" id="PF01321">
    <property type="entry name" value="Creatinase_N"/>
    <property type="match status" value="1"/>
</dbReference>
<dbReference type="InterPro" id="IPR000587">
    <property type="entry name" value="Creatinase_N"/>
</dbReference>
<dbReference type="Gene3D" id="3.40.350.10">
    <property type="entry name" value="Creatinase/prolidase N-terminal domain"/>
    <property type="match status" value="1"/>
</dbReference>
<dbReference type="SUPFAM" id="SSF53092">
    <property type="entry name" value="Creatinase/prolidase N-terminal domain"/>
    <property type="match status" value="1"/>
</dbReference>
<sequence length="466" mass="51560">MAGRLFCQRFLPLFGSPSRSLLSGVRHLSSSFSASAVSPFPQVRPLPEGLQRLHWIDQRADTSVSSLLKETETVFSEQEMSARMHKLRNQMATDSVDAVLFSSIQNIAYYSGFVYCAFGRPYGLLITPDSATVISAMIDAHQPWRRGSMNVDGVIYTDWVRDGFFHGVWAVLGKYVRGDKRIRLGVEFDHMTIENQKKVMQAAGDSAELIDIAPATMRMRMVKSAEEIALIKIGAACGDVGGAAAKAAIAEDVSEYEVAMASTQAMTREIARRVPKAELMDTWTWFQSGINTDGAHNPVTNRRLRRGDVLSLNCFPMIQGYYTALERTLFLGEPSKEALKVWEGNVTVHKRGLELIRPGAKCSEIAAELNTLFAELGLLQYRSFGYGHSFGVLSHYYGREAGLEIREDVDTVLQPGMVVSMEPMVTLPESHPAAGGYREHDILVVGEEGAENVTKFPFGPEHNIVL</sequence>
<evidence type="ECO:0000313" key="3">
    <source>
        <dbReference type="EMBL" id="CEM52514.1"/>
    </source>
</evidence>
<name>A0A0G4I6G5_9ALVE</name>
<dbReference type="EMBL" id="CDMZ01005279">
    <property type="protein sequence ID" value="CEM52514.1"/>
    <property type="molecule type" value="Genomic_DNA"/>
</dbReference>
<feature type="domain" description="Creatinase N-terminal" evidence="2">
    <location>
        <begin position="83"/>
        <end position="222"/>
    </location>
</feature>
<dbReference type="AlphaFoldDB" id="A0A0G4I6G5"/>
<dbReference type="InterPro" id="IPR000994">
    <property type="entry name" value="Pept_M24"/>
</dbReference>
<protein>
    <recommendedName>
        <fullName evidence="4">Creatinase</fullName>
    </recommendedName>
</protein>
<dbReference type="Gene3D" id="3.90.230.10">
    <property type="entry name" value="Creatinase/methionine aminopeptidase superfamily"/>
    <property type="match status" value="1"/>
</dbReference>
<evidence type="ECO:0000259" key="1">
    <source>
        <dbReference type="Pfam" id="PF00557"/>
    </source>
</evidence>
<accession>A0A0G4I6G5</accession>
<proteinExistence type="predicted"/>
<organism evidence="3">
    <name type="scientific">Chromera velia CCMP2878</name>
    <dbReference type="NCBI Taxonomy" id="1169474"/>
    <lineage>
        <taxon>Eukaryota</taxon>
        <taxon>Sar</taxon>
        <taxon>Alveolata</taxon>
        <taxon>Colpodellida</taxon>
        <taxon>Chromeraceae</taxon>
        <taxon>Chromera</taxon>
    </lineage>
</organism>